<dbReference type="SUPFAM" id="SSF53850">
    <property type="entry name" value="Periplasmic binding protein-like II"/>
    <property type="match status" value="1"/>
</dbReference>
<dbReference type="Pfam" id="PF00496">
    <property type="entry name" value="SBP_bac_5"/>
    <property type="match status" value="1"/>
</dbReference>
<dbReference type="GO" id="GO:0043190">
    <property type="term" value="C:ATP-binding cassette (ABC) transporter complex"/>
    <property type="evidence" value="ECO:0007669"/>
    <property type="project" value="InterPro"/>
</dbReference>
<dbReference type="EMBL" id="CP017147">
    <property type="protein sequence ID" value="AOO82423.1"/>
    <property type="molecule type" value="Genomic_DNA"/>
</dbReference>
<dbReference type="PIRSF" id="PIRSF002741">
    <property type="entry name" value="MppA"/>
    <property type="match status" value="1"/>
</dbReference>
<evidence type="ECO:0000313" key="7">
    <source>
        <dbReference type="Proteomes" id="UP000094969"/>
    </source>
</evidence>
<evidence type="ECO:0000256" key="3">
    <source>
        <dbReference type="ARBA" id="ARBA00022729"/>
    </source>
</evidence>
<dbReference type="Gene3D" id="3.40.190.10">
    <property type="entry name" value="Periplasmic binding protein-like II"/>
    <property type="match status" value="1"/>
</dbReference>
<reference evidence="6 7" key="1">
    <citation type="journal article" date="2015" name="Antonie Van Leeuwenhoek">
        <title>Bosea vaviloviae sp. nov., a new species of slow-growing rhizobia isolated from nodules of the relict species Vavilovia formosa (Stev.) Fed.</title>
        <authorList>
            <person name="Safronova V.I."/>
            <person name="Kuznetsova I.G."/>
            <person name="Sazanova A.L."/>
            <person name="Kimeklis A.K."/>
            <person name="Belimov A.A."/>
            <person name="Andronov E.E."/>
            <person name="Pinaev A.G."/>
            <person name="Chizhevskaya E.P."/>
            <person name="Pukhaev A.R."/>
            <person name="Popov K.P."/>
            <person name="Willems A."/>
            <person name="Tikhonovich I.A."/>
        </authorList>
    </citation>
    <scope>NUCLEOTIDE SEQUENCE [LARGE SCALE GENOMIC DNA]</scope>
    <source>
        <strain evidence="6 7">Vaf18</strain>
    </source>
</reference>
<dbReference type="KEGG" id="bvv:BHK69_20030"/>
<name>A0A1D7U4X3_9HYPH</name>
<dbReference type="Gene3D" id="3.10.105.10">
    <property type="entry name" value="Dipeptide-binding Protein, Domain 3"/>
    <property type="match status" value="1"/>
</dbReference>
<accession>A0A1D7U4X3</accession>
<keyword evidence="7" id="KW-1185">Reference proteome</keyword>
<evidence type="ECO:0000256" key="2">
    <source>
        <dbReference type="ARBA" id="ARBA00005695"/>
    </source>
</evidence>
<dbReference type="AlphaFoldDB" id="A0A1D7U4X3"/>
<evidence type="ECO:0000256" key="1">
    <source>
        <dbReference type="ARBA" id="ARBA00004418"/>
    </source>
</evidence>
<keyword evidence="3 4" id="KW-0732">Signal</keyword>
<dbReference type="GO" id="GO:0030288">
    <property type="term" value="C:outer membrane-bounded periplasmic space"/>
    <property type="evidence" value="ECO:0007669"/>
    <property type="project" value="TreeGrafter"/>
</dbReference>
<dbReference type="PANTHER" id="PTHR30290">
    <property type="entry name" value="PERIPLASMIC BINDING COMPONENT OF ABC TRANSPORTER"/>
    <property type="match status" value="1"/>
</dbReference>
<organism evidence="6 7">
    <name type="scientific">Bosea vaviloviae</name>
    <dbReference type="NCBI Taxonomy" id="1526658"/>
    <lineage>
        <taxon>Bacteria</taxon>
        <taxon>Pseudomonadati</taxon>
        <taxon>Pseudomonadota</taxon>
        <taxon>Alphaproteobacteria</taxon>
        <taxon>Hyphomicrobiales</taxon>
        <taxon>Boseaceae</taxon>
        <taxon>Bosea</taxon>
    </lineage>
</organism>
<gene>
    <name evidence="6" type="ORF">BHK69_20030</name>
</gene>
<feature type="chain" id="PRO_5009100020" evidence="4">
    <location>
        <begin position="30"/>
        <end position="612"/>
    </location>
</feature>
<dbReference type="CDD" id="cd08497">
    <property type="entry name" value="MbnE-like"/>
    <property type="match status" value="1"/>
</dbReference>
<feature type="signal peptide" evidence="4">
    <location>
        <begin position="1"/>
        <end position="29"/>
    </location>
</feature>
<dbReference type="GO" id="GO:0015833">
    <property type="term" value="P:peptide transport"/>
    <property type="evidence" value="ECO:0007669"/>
    <property type="project" value="TreeGrafter"/>
</dbReference>
<comment type="subcellular location">
    <subcellularLocation>
        <location evidence="1">Periplasm</location>
    </subcellularLocation>
</comment>
<dbReference type="STRING" id="1526658.BHK69_20030"/>
<dbReference type="InterPro" id="IPR030678">
    <property type="entry name" value="Peptide/Ni-bd"/>
</dbReference>
<dbReference type="InterPro" id="IPR039424">
    <property type="entry name" value="SBP_5"/>
</dbReference>
<comment type="similarity">
    <text evidence="2">Belongs to the bacterial solute-binding protein 5 family.</text>
</comment>
<evidence type="ECO:0000256" key="4">
    <source>
        <dbReference type="SAM" id="SignalP"/>
    </source>
</evidence>
<proteinExistence type="inferred from homology"/>
<dbReference type="GO" id="GO:1904680">
    <property type="term" value="F:peptide transmembrane transporter activity"/>
    <property type="evidence" value="ECO:0007669"/>
    <property type="project" value="TreeGrafter"/>
</dbReference>
<evidence type="ECO:0000313" key="6">
    <source>
        <dbReference type="EMBL" id="AOO82423.1"/>
    </source>
</evidence>
<evidence type="ECO:0000259" key="5">
    <source>
        <dbReference type="Pfam" id="PF00496"/>
    </source>
</evidence>
<dbReference type="InterPro" id="IPR000914">
    <property type="entry name" value="SBP_5_dom"/>
</dbReference>
<dbReference type="Proteomes" id="UP000094969">
    <property type="component" value="Chromosome"/>
</dbReference>
<protein>
    <submittedName>
        <fullName evidence="6">Bicyclomycin resistance protein</fullName>
    </submittedName>
</protein>
<feature type="domain" description="Solute-binding protein family 5" evidence="5">
    <location>
        <begin position="110"/>
        <end position="518"/>
    </location>
</feature>
<dbReference type="GO" id="GO:0042884">
    <property type="term" value="P:microcin transport"/>
    <property type="evidence" value="ECO:0007669"/>
    <property type="project" value="TreeGrafter"/>
</dbReference>
<sequence>MGRSALRAAAKAIFSALTLILAMGAHSHAESPSSAHAIAMHGEPALPPGFSHLPYADPDAPKGGRIVFGLQGTFDSLNPLVVLGVAPDAVPRYVQQSLLYRSADEPFTAYGLLASRVELNEARTRLAFEIDERARFSDGTPVTADDVLFTFEMLKTKGKPFHRSSLGRVTKAEAPSPRSVVFELGDGSNRELPLVIGAMPIFARHATNADTFGETSFKPALGSGPYLVSEVRPGEALTLKRRKDFWAENHPLTRGLFNADEIRYDFYRDANALFEAFKAGLYDIRLEPDPTRWMTGYDVPAVRDGRIVREALRFQAPKGMTGLVFNTRRPGFADVRVREALGIMFDFEWVNRNLFHGVYRRAGSFFSDSELSALGVPADSREKTLLAAFPGSVRDDILAGSWVPAASDGSGRDREQARKALDLLKAAGYELQDGVLRNTRTAEPLAFEITVTNRPQERLALNYAASLGRLGVGVSVRLIDDVQYWRRLSAFDFDMIQWTWPASASPGNEQVGRWGSANADRKGALNYAGVKSPTVDAALQALLAAREREDFVAAVRVLDRALLSGFYVVPLYYLPETWLAHSRDVTLPTRKPAYFLATEALARRPAASAPAN</sequence>
<dbReference type="PANTHER" id="PTHR30290:SF64">
    <property type="entry name" value="ABC TRANSPORTER PERIPLASMIC BINDING PROTEIN"/>
    <property type="match status" value="1"/>
</dbReference>